<gene>
    <name evidence="1" type="ORF">MIU77_09400</name>
</gene>
<keyword evidence="2" id="KW-1185">Reference proteome</keyword>
<protein>
    <submittedName>
        <fullName evidence="1">Uncharacterized protein</fullName>
    </submittedName>
</protein>
<sequence>MAHPLFRRWLTNAVALLAAVALTVLLAGNMAGSGVDSLAAPAADDPAAAAEPAVALTAEGDLLDRWREVLRNPGAKSGIAAVSGLRKPILPSGSTDGLHSLVQIVVPQLLPEGYSDTRRYAVTTALDLLFTPLSNIVAGGRWGAYISPLVALGNTAAAVVGDLSGESPDMTAAAWDLAHLPTNLFGAYRNGADLNLAPLARMFTNAGMLPEEFDASSLHIGFGGHSSKTPGLRGHLPRVGALSQVLRHVTLGLPL</sequence>
<dbReference type="EMBL" id="CP092365">
    <property type="protein sequence ID" value="ULN51170.1"/>
    <property type="molecule type" value="Genomic_DNA"/>
</dbReference>
<dbReference type="RefSeq" id="WP_240169454.1">
    <property type="nucleotide sequence ID" value="NZ_CP092365.1"/>
</dbReference>
<accession>A0ABY3TU52</accession>
<evidence type="ECO:0000313" key="2">
    <source>
        <dbReference type="Proteomes" id="UP001055200"/>
    </source>
</evidence>
<organism evidence="1 2">
    <name type="scientific">Mycolicibacillus parakoreensis</name>
    <dbReference type="NCBI Taxonomy" id="1069221"/>
    <lineage>
        <taxon>Bacteria</taxon>
        <taxon>Bacillati</taxon>
        <taxon>Actinomycetota</taxon>
        <taxon>Actinomycetes</taxon>
        <taxon>Mycobacteriales</taxon>
        <taxon>Mycobacteriaceae</taxon>
        <taxon>Mycolicibacillus</taxon>
    </lineage>
</organism>
<dbReference type="Proteomes" id="UP001055200">
    <property type="component" value="Chromosome"/>
</dbReference>
<name>A0ABY3TU52_9MYCO</name>
<proteinExistence type="predicted"/>
<evidence type="ECO:0000313" key="1">
    <source>
        <dbReference type="EMBL" id="ULN51170.1"/>
    </source>
</evidence>
<reference evidence="1" key="1">
    <citation type="submission" date="2022-08" db="EMBL/GenBank/DDBJ databases">
        <title>Complete genome sequence of 14 non-tuberculosis mycobacteria type-strains.</title>
        <authorList>
            <person name="Igarashi Y."/>
            <person name="Osugi A."/>
            <person name="Mitarai S."/>
        </authorList>
    </citation>
    <scope>NUCLEOTIDE SEQUENCE</scope>
    <source>
        <strain evidence="1">DSM 45575</strain>
    </source>
</reference>